<evidence type="ECO:0000259" key="1">
    <source>
        <dbReference type="PROSITE" id="PS51819"/>
    </source>
</evidence>
<dbReference type="Gene3D" id="3.10.180.10">
    <property type="entry name" value="2,3-Dihydroxybiphenyl 1,2-Dioxygenase, domain 1"/>
    <property type="match status" value="1"/>
</dbReference>
<name>A0A1C6HJT3_9FIRM</name>
<dbReference type="SUPFAM" id="SSF54593">
    <property type="entry name" value="Glyoxalase/Bleomycin resistance protein/Dihydroxybiphenyl dioxygenase"/>
    <property type="match status" value="1"/>
</dbReference>
<gene>
    <name evidence="2" type="ORF">SAMEA3545359_00881</name>
</gene>
<organism evidence="2">
    <name type="scientific">uncultured Anaerotruncus sp</name>
    <dbReference type="NCBI Taxonomy" id="905011"/>
    <lineage>
        <taxon>Bacteria</taxon>
        <taxon>Bacillati</taxon>
        <taxon>Bacillota</taxon>
        <taxon>Clostridia</taxon>
        <taxon>Eubacteriales</taxon>
        <taxon>Oscillospiraceae</taxon>
        <taxon>Anaerotruncus</taxon>
        <taxon>environmental samples</taxon>
    </lineage>
</organism>
<dbReference type="AlphaFoldDB" id="A0A1C6HJT3"/>
<proteinExistence type="predicted"/>
<dbReference type="PROSITE" id="PS51819">
    <property type="entry name" value="VOC"/>
    <property type="match status" value="1"/>
</dbReference>
<dbReference type="EMBL" id="FMHG01000001">
    <property type="protein sequence ID" value="SCJ57588.1"/>
    <property type="molecule type" value="Genomic_DNA"/>
</dbReference>
<feature type="domain" description="VOC" evidence="1">
    <location>
        <begin position="2"/>
        <end position="121"/>
    </location>
</feature>
<accession>A0A1C6HJT3</accession>
<dbReference type="Pfam" id="PF12681">
    <property type="entry name" value="Glyoxalase_2"/>
    <property type="match status" value="1"/>
</dbReference>
<sequence>MTYKNPLIAVADMQKSLDFYHRVLGLTVEQDFGTNQVLTGGVSLQTLESWAGFLGCDERDIRFGGKSAELYFEETDFDAFAARLAAMEDISYVHPVIEHRWGQRAVRIYDPDRHIIEIGEPLPAVARRFAGQGMDVEQIARRMDVGVDFAARLLEE</sequence>
<dbReference type="InterPro" id="IPR037523">
    <property type="entry name" value="VOC_core"/>
</dbReference>
<dbReference type="InterPro" id="IPR029068">
    <property type="entry name" value="Glyas_Bleomycin-R_OHBP_Dase"/>
</dbReference>
<dbReference type="InterPro" id="IPR025870">
    <property type="entry name" value="Glyoxalase-like_dom"/>
</dbReference>
<protein>
    <submittedName>
        <fullName evidence="2">Glyoxalase-like domain</fullName>
    </submittedName>
</protein>
<reference evidence="2" key="1">
    <citation type="submission" date="2015-09" db="EMBL/GenBank/DDBJ databases">
        <authorList>
            <consortium name="Pathogen Informatics"/>
        </authorList>
    </citation>
    <scope>NUCLEOTIDE SEQUENCE</scope>
    <source>
        <strain evidence="2">2789STDY5834896</strain>
    </source>
</reference>
<evidence type="ECO:0000313" key="2">
    <source>
        <dbReference type="EMBL" id="SCJ57588.1"/>
    </source>
</evidence>